<feature type="domain" description="Transketolase-like pyrimidine-binding" evidence="7">
    <location>
        <begin position="597"/>
        <end position="794"/>
    </location>
</feature>
<evidence type="ECO:0000256" key="4">
    <source>
        <dbReference type="ARBA" id="ARBA00012280"/>
    </source>
</evidence>
<dbReference type="Proteomes" id="UP001606301">
    <property type="component" value="Unassembled WGS sequence"/>
</dbReference>
<dbReference type="InterPro" id="IPR001017">
    <property type="entry name" value="DH_E1"/>
</dbReference>
<comment type="cofactor">
    <cofactor evidence="1">
        <name>thiamine diphosphate</name>
        <dbReference type="ChEBI" id="CHEBI:58937"/>
    </cofactor>
</comment>
<evidence type="ECO:0000256" key="3">
    <source>
        <dbReference type="ARBA" id="ARBA00006936"/>
    </source>
</evidence>
<dbReference type="EMBL" id="JBIGHW010000004">
    <property type="protein sequence ID" value="MFG6440918.1"/>
    <property type="molecule type" value="Genomic_DNA"/>
</dbReference>
<dbReference type="PIRSF" id="PIRSF000157">
    <property type="entry name" value="Oxoglu_dh_E1"/>
    <property type="match status" value="1"/>
</dbReference>
<dbReference type="CDD" id="cd02016">
    <property type="entry name" value="TPP_E1_OGDC_like"/>
    <property type="match status" value="1"/>
</dbReference>
<comment type="caution">
    <text evidence="8">The sequence shown here is derived from an EMBL/GenBank/DDBJ whole genome shotgun (WGS) entry which is preliminary data.</text>
</comment>
<comment type="similarity">
    <text evidence="3">Belongs to the alpha-ketoglutarate dehydrogenase family.</text>
</comment>
<evidence type="ECO:0000259" key="7">
    <source>
        <dbReference type="SMART" id="SM00861"/>
    </source>
</evidence>
<reference evidence="8 9" key="1">
    <citation type="submission" date="2024-08" db="EMBL/GenBank/DDBJ databases">
        <authorList>
            <person name="Lu H."/>
        </authorList>
    </citation>
    <scope>NUCLEOTIDE SEQUENCE [LARGE SCALE GENOMIC DNA]</scope>
    <source>
        <strain evidence="8 9">LKC17W</strain>
    </source>
</reference>
<name>A0ABW7FHX1_9BURK</name>
<protein>
    <recommendedName>
        <fullName evidence="4">oxoglutarate dehydrogenase (succinyl-transferring)</fullName>
        <ecNumber evidence="4">1.2.4.2</ecNumber>
    </recommendedName>
</protein>
<dbReference type="InterPro" id="IPR011603">
    <property type="entry name" value="2oxoglutarate_DH_E1"/>
</dbReference>
<dbReference type="InterPro" id="IPR031717">
    <property type="entry name" value="ODO-1/KGD_C"/>
</dbReference>
<dbReference type="InterPro" id="IPR032106">
    <property type="entry name" value="2-oxogl_dehyd_N"/>
</dbReference>
<dbReference type="Gene3D" id="1.10.287.1150">
    <property type="entry name" value="TPP helical domain"/>
    <property type="match status" value="1"/>
</dbReference>
<dbReference type="NCBIfam" id="TIGR00239">
    <property type="entry name" value="2oxo_dh_E1"/>
    <property type="match status" value="1"/>
</dbReference>
<dbReference type="Gene3D" id="3.40.50.11610">
    <property type="entry name" value="Multifunctional 2-oxoglutarate metabolism enzyme, C-terminal domain"/>
    <property type="match status" value="1"/>
</dbReference>
<dbReference type="Gene3D" id="3.40.50.12470">
    <property type="match status" value="1"/>
</dbReference>
<dbReference type="PANTHER" id="PTHR23152">
    <property type="entry name" value="2-OXOGLUTARATE DEHYDROGENASE"/>
    <property type="match status" value="1"/>
</dbReference>
<dbReference type="InterPro" id="IPR042179">
    <property type="entry name" value="KGD_C_sf"/>
</dbReference>
<dbReference type="GO" id="GO:0004591">
    <property type="term" value="F:oxoglutarate dehydrogenase (succinyl-transferring) activity"/>
    <property type="evidence" value="ECO:0007669"/>
    <property type="project" value="UniProtKB-EC"/>
</dbReference>
<accession>A0ABW7FHX1</accession>
<dbReference type="SMART" id="SM00861">
    <property type="entry name" value="Transket_pyr"/>
    <property type="match status" value="1"/>
</dbReference>
<keyword evidence="6" id="KW-0786">Thiamine pyrophosphate</keyword>
<evidence type="ECO:0000256" key="1">
    <source>
        <dbReference type="ARBA" id="ARBA00001964"/>
    </source>
</evidence>
<evidence type="ECO:0000256" key="2">
    <source>
        <dbReference type="ARBA" id="ARBA00003906"/>
    </source>
</evidence>
<evidence type="ECO:0000313" key="8">
    <source>
        <dbReference type="EMBL" id="MFG6440918.1"/>
    </source>
</evidence>
<dbReference type="EC" id="1.2.4.2" evidence="4"/>
<keyword evidence="9" id="KW-1185">Reference proteome</keyword>
<sequence length="951" mass="105901">MMQQYRSNSYLFGGNAPYVEEMYEAYLDNPGSVPDNWRDYFDALQHVPAVDGSESRDVAHAPVIESFAQRAKANAFANKASSADLAVARKQVHVQSLIAAYRFLGNRWAELDPLKRAERPKIPELDPAFYDLSESDMDISFSAVNSYFGGETMTLRQIVQALRETYCGSIGSEFMHGSDPAEKRWWQERLEKSRSKPSFSAEKKKAILERLTAAEGLERYLHTKYVGQKRFSLEGGESFIAAMDELIKRGGERGVQEIVIGMAHRGRLNVLVNTLGKMPADLFAEFEHKAAEDLPAGDVKYHQGFSSDVSTAGGPVHLSLAFNPSHLEIVNPVVEGSVRARQDRRGDTVGAQVLPVLVHGDAAFGGQGVVQETLAMAQTRGYRTGGTVHIVINNQIGFTTSDPRDLRSTWYCSDVVKMVEAPVLHVNGDDPEAVVYAMQLCMDYRAEFKKDVVIDIVCFRKLGHNEQDTPALTQPLMYKKIAAHPGTRKVYGDKLVAQNVLPVEGPDEMVKTYRAAMDEGRHTVDPVLTNFKSKFATDWSPFLGKKWTDSCDTAIPATEWKRLAEKLTTLPKDFAPHNLVAKLYADRATMGRGEVNIDWGMGESMAFASLVASGYPVRLSGEDSGRGTFTHRHAVLHDQNRANWDDGTYIPLQNVADGQAPFVVIDSILSEEAVLGFEYGYAAAEPNTLTIWEAQFGDFVNGAQVVIDQFIASGEVKWGRSNGLTMMLPHGYEGQGPEHSSARLERFMQLAADNNMQIVQPTNAAQIFHVLRRQMLRMFRKPLVIMTPKSLLRAKDATSPLTDFTKGEFKTVIGERDESINADKVKRVIVCSGKVYYDLVKTRAEKKANDVAIVRVEQLYPFPHKAFSTELKKYPNATDIVWCQDEPQNQGAWFFVQHYVHENMLEGQKLGYAGRAASASPACGYAHLHQDQQKALLDQAFAKLKGFILTK</sequence>
<comment type="function">
    <text evidence="2">E1 component of the 2-oxoglutarate dehydrogenase (OGDH) complex which catalyzes the decarboxylation of 2-oxoglutarate, the first step in the conversion of 2-oxoglutarate to succinyl-CoA and CO(2).</text>
</comment>
<gene>
    <name evidence="8" type="ORF">ACG0Z3_09530</name>
</gene>
<dbReference type="InterPro" id="IPR029061">
    <property type="entry name" value="THDP-binding"/>
</dbReference>
<evidence type="ECO:0000313" key="9">
    <source>
        <dbReference type="Proteomes" id="UP001606301"/>
    </source>
</evidence>
<organism evidence="8 9">
    <name type="scientific">Pelomonas margarita</name>
    <dbReference type="NCBI Taxonomy" id="3299031"/>
    <lineage>
        <taxon>Bacteria</taxon>
        <taxon>Pseudomonadati</taxon>
        <taxon>Pseudomonadota</taxon>
        <taxon>Betaproteobacteria</taxon>
        <taxon>Burkholderiales</taxon>
        <taxon>Sphaerotilaceae</taxon>
        <taxon>Roseateles</taxon>
    </lineage>
</organism>
<evidence type="ECO:0000256" key="5">
    <source>
        <dbReference type="ARBA" id="ARBA00023002"/>
    </source>
</evidence>
<dbReference type="SUPFAM" id="SSF52518">
    <property type="entry name" value="Thiamin diphosphate-binding fold (THDP-binding)"/>
    <property type="match status" value="2"/>
</dbReference>
<dbReference type="NCBIfam" id="NF006914">
    <property type="entry name" value="PRK09404.1"/>
    <property type="match status" value="1"/>
</dbReference>
<dbReference type="Pfam" id="PF02779">
    <property type="entry name" value="Transket_pyr"/>
    <property type="match status" value="1"/>
</dbReference>
<dbReference type="Pfam" id="PF00676">
    <property type="entry name" value="E1_dh"/>
    <property type="match status" value="1"/>
</dbReference>
<proteinExistence type="inferred from homology"/>
<evidence type="ECO:0000256" key="6">
    <source>
        <dbReference type="ARBA" id="ARBA00023052"/>
    </source>
</evidence>
<dbReference type="InterPro" id="IPR005475">
    <property type="entry name" value="Transketolase-like_Pyr-bd"/>
</dbReference>
<dbReference type="Pfam" id="PF16078">
    <property type="entry name" value="2-oxogl_dehyd_N"/>
    <property type="match status" value="1"/>
</dbReference>
<dbReference type="NCBIfam" id="NF008907">
    <property type="entry name" value="PRK12270.1"/>
    <property type="match status" value="1"/>
</dbReference>
<dbReference type="RefSeq" id="WP_394397132.1">
    <property type="nucleotide sequence ID" value="NZ_JBIGHW010000004.1"/>
</dbReference>
<dbReference type="Pfam" id="PF16870">
    <property type="entry name" value="OxoGdeHyase_C"/>
    <property type="match status" value="1"/>
</dbReference>
<dbReference type="PANTHER" id="PTHR23152:SF4">
    <property type="entry name" value="2-OXOADIPATE DEHYDROGENASE COMPLEX COMPONENT E1"/>
    <property type="match status" value="1"/>
</dbReference>
<keyword evidence="5 8" id="KW-0560">Oxidoreductase</keyword>
<dbReference type="Gene3D" id="3.40.50.970">
    <property type="match status" value="1"/>
</dbReference>